<evidence type="ECO:0000256" key="3">
    <source>
        <dbReference type="ARBA" id="ARBA00023065"/>
    </source>
</evidence>
<evidence type="ECO:0000313" key="5">
    <source>
        <dbReference type="Proteomes" id="UP000184301"/>
    </source>
</evidence>
<dbReference type="InterPro" id="IPR044911">
    <property type="entry name" value="V-type_ATPase_csu/dsu_dom_3"/>
</dbReference>
<sequence length="323" mass="36142">MTDIRYTYAVARIRALEVSLFNKAAIDQLMACETEQQCLQFLSEKGWGDVNASLDVEAMMECEEAKIWKVMEEVAVDMSVFDVLSYPNLFHNLKAAIKEVCTETENPGIFYDDCSISGAEMLDIVRKKEFSRLPANMVAVAQEAYDTLLHTRDGQLCDVIIDKATLDAVYAAGKAAKDDIVRDYAESTVAIADIKIAVRSQKTGKSLDFMKRAMAECNSISVDQLSKAALSGADAIREYLMGTAYSEGAKALDESSSAFERWCDNRMMQTMQPQKYESFSVGPLFAYVLARENEIKTIRIILSGKQNGFSDEAIRERVREMYV</sequence>
<dbReference type="STRING" id="1121950.SAMN02745243_00523"/>
<dbReference type="PANTHER" id="PTHR38682:SF1">
    <property type="entry name" value="V-TYPE ATP SYNTHASE SUBUNIT C"/>
    <property type="match status" value="1"/>
</dbReference>
<dbReference type="Pfam" id="PF01992">
    <property type="entry name" value="vATP-synt_AC39"/>
    <property type="match status" value="1"/>
</dbReference>
<dbReference type="PANTHER" id="PTHR38682">
    <property type="entry name" value="V-TYPE ATP SYNTHASE SUBUNIT C"/>
    <property type="match status" value="1"/>
</dbReference>
<proteinExistence type="inferred from homology"/>
<dbReference type="AlphaFoldDB" id="A0A1M6J2V5"/>
<reference evidence="4 5" key="1">
    <citation type="submission" date="2016-11" db="EMBL/GenBank/DDBJ databases">
        <authorList>
            <person name="Jaros S."/>
            <person name="Januszkiewicz K."/>
            <person name="Wedrychowicz H."/>
        </authorList>
    </citation>
    <scope>NUCLEOTIDE SEQUENCE [LARGE SCALE GENOMIC DNA]</scope>
    <source>
        <strain evidence="4 5">DSM 15480</strain>
    </source>
</reference>
<dbReference type="OrthoDB" id="1653at2"/>
<dbReference type="InterPro" id="IPR050873">
    <property type="entry name" value="V-ATPase_V0D/AC39_subunit"/>
</dbReference>
<comment type="similarity">
    <text evidence="1">Belongs to the V-ATPase V0D/AC39 subunit family.</text>
</comment>
<protein>
    <submittedName>
        <fullName evidence="4">V/A-type H+-transporting ATPase subunit C</fullName>
    </submittedName>
</protein>
<dbReference type="EMBL" id="FQZY01000008">
    <property type="protein sequence ID" value="SHJ41028.1"/>
    <property type="molecule type" value="Genomic_DNA"/>
</dbReference>
<dbReference type="InterPro" id="IPR036079">
    <property type="entry name" value="ATPase_csu/dsu_sf"/>
</dbReference>
<keyword evidence="3" id="KW-0406">Ion transport</keyword>
<dbReference type="GO" id="GO:0046961">
    <property type="term" value="F:proton-transporting ATPase activity, rotational mechanism"/>
    <property type="evidence" value="ECO:0007669"/>
    <property type="project" value="InterPro"/>
</dbReference>
<keyword evidence="2" id="KW-0813">Transport</keyword>
<dbReference type="Gene3D" id="1.10.132.50">
    <property type="entry name" value="ATP synthase (C/AC39) subunit, domain 3"/>
    <property type="match status" value="1"/>
</dbReference>
<dbReference type="RefSeq" id="WP_073104560.1">
    <property type="nucleotide sequence ID" value="NZ_FQZY01000008.1"/>
</dbReference>
<evidence type="ECO:0000313" key="4">
    <source>
        <dbReference type="EMBL" id="SHJ41028.1"/>
    </source>
</evidence>
<evidence type="ECO:0000256" key="1">
    <source>
        <dbReference type="ARBA" id="ARBA00006709"/>
    </source>
</evidence>
<gene>
    <name evidence="4" type="ORF">SAMN02745243_00523</name>
</gene>
<evidence type="ECO:0000256" key="2">
    <source>
        <dbReference type="ARBA" id="ARBA00022448"/>
    </source>
</evidence>
<dbReference type="SUPFAM" id="SSF103486">
    <property type="entry name" value="V-type ATP synthase subunit C"/>
    <property type="match status" value="1"/>
</dbReference>
<name>A0A1M6J2V5_9FIRM</name>
<dbReference type="InterPro" id="IPR002843">
    <property type="entry name" value="ATPase_V0-cplx_csu/dsu"/>
</dbReference>
<dbReference type="Proteomes" id="UP000184301">
    <property type="component" value="Unassembled WGS sequence"/>
</dbReference>
<accession>A0A1M6J2V5</accession>
<organism evidence="4 5">
    <name type="scientific">Hespellia stercorisuis DSM 15480</name>
    <dbReference type="NCBI Taxonomy" id="1121950"/>
    <lineage>
        <taxon>Bacteria</taxon>
        <taxon>Bacillati</taxon>
        <taxon>Bacillota</taxon>
        <taxon>Clostridia</taxon>
        <taxon>Lachnospirales</taxon>
        <taxon>Lachnospiraceae</taxon>
        <taxon>Hespellia</taxon>
    </lineage>
</organism>
<dbReference type="Gene3D" id="1.20.1690.10">
    <property type="entry name" value="V-type ATP synthase subunit C domain"/>
    <property type="match status" value="2"/>
</dbReference>
<keyword evidence="5" id="KW-1185">Reference proteome</keyword>
<dbReference type="InterPro" id="IPR035067">
    <property type="entry name" value="V-type_ATPase_csu/dsu"/>
</dbReference>